<dbReference type="EMBL" id="BQFW01000004">
    <property type="protein sequence ID" value="GJJ70626.1"/>
    <property type="molecule type" value="Genomic_DNA"/>
</dbReference>
<dbReference type="Pfam" id="PF07956">
    <property type="entry name" value="DUF1690"/>
    <property type="match status" value="1"/>
</dbReference>
<evidence type="ECO:0000313" key="2">
    <source>
        <dbReference type="Proteomes" id="UP000827284"/>
    </source>
</evidence>
<reference evidence="1" key="2">
    <citation type="journal article" date="2022" name="Microbiol. Resour. Announc.">
        <title>Whole-Genome Sequence of Entomortierella parvispora E1425, a Mucoromycotan Fungus Associated with Burkholderiaceae-Related Endosymbiotic Bacteria.</title>
        <authorList>
            <person name="Herlambang A."/>
            <person name="Guo Y."/>
            <person name="Takashima Y."/>
            <person name="Narisawa K."/>
            <person name="Ohta H."/>
            <person name="Nishizawa T."/>
        </authorList>
    </citation>
    <scope>NUCLEOTIDE SEQUENCE</scope>
    <source>
        <strain evidence="1">E1425</strain>
    </source>
</reference>
<dbReference type="OrthoDB" id="5544375at2759"/>
<dbReference type="Proteomes" id="UP000827284">
    <property type="component" value="Unassembled WGS sequence"/>
</dbReference>
<organism evidence="1 2">
    <name type="scientific">Entomortierella parvispora</name>
    <dbReference type="NCBI Taxonomy" id="205924"/>
    <lineage>
        <taxon>Eukaryota</taxon>
        <taxon>Fungi</taxon>
        <taxon>Fungi incertae sedis</taxon>
        <taxon>Mucoromycota</taxon>
        <taxon>Mortierellomycotina</taxon>
        <taxon>Mortierellomycetes</taxon>
        <taxon>Mortierellales</taxon>
        <taxon>Mortierellaceae</taxon>
        <taxon>Entomortierella</taxon>
    </lineage>
</organism>
<accession>A0A9P3H5Q2</accession>
<protein>
    <submittedName>
        <fullName evidence="1">MICOS complex subunit MIC19</fullName>
    </submittedName>
</protein>
<dbReference type="InterPro" id="IPR012471">
    <property type="entry name" value="DUF1690"/>
</dbReference>
<proteinExistence type="predicted"/>
<keyword evidence="2" id="KW-1185">Reference proteome</keyword>
<sequence>MGSQPSKDKPMVFVNDETVPVRVSSSFVNQISQSQPVTGSPEDIESQVRQRVHAELTKIQAEKEATLPYTNYHSSTHGNALVTEQDMDQLARSAPAKQVKILPEDITKAQYALVQCYRDNKDRSLDCWKEVQEFKDLVQKAQNAFIATV</sequence>
<reference evidence="1" key="1">
    <citation type="submission" date="2021-11" db="EMBL/GenBank/DDBJ databases">
        <authorList>
            <person name="Herlambang A."/>
            <person name="Guo Y."/>
            <person name="Takashima Y."/>
            <person name="Nishizawa T."/>
        </authorList>
    </citation>
    <scope>NUCLEOTIDE SEQUENCE</scope>
    <source>
        <strain evidence="1">E1425</strain>
    </source>
</reference>
<dbReference type="AlphaFoldDB" id="A0A9P3H5Q2"/>
<evidence type="ECO:0000313" key="1">
    <source>
        <dbReference type="EMBL" id="GJJ70626.1"/>
    </source>
</evidence>
<comment type="caution">
    <text evidence="1">The sequence shown here is derived from an EMBL/GenBank/DDBJ whole genome shotgun (WGS) entry which is preliminary data.</text>
</comment>
<gene>
    <name evidence="1" type="ORF">EMPS_02975</name>
</gene>
<name>A0A9P3H5Q2_9FUNG</name>